<evidence type="ECO:0000259" key="4">
    <source>
        <dbReference type="Pfam" id="PF01466"/>
    </source>
</evidence>
<dbReference type="EMBL" id="AGSI01000019">
    <property type="protein sequence ID" value="EIE19301.1"/>
    <property type="molecule type" value="Genomic_DNA"/>
</dbReference>
<evidence type="ECO:0000256" key="1">
    <source>
        <dbReference type="ARBA" id="ARBA00009993"/>
    </source>
</evidence>
<keyword evidence="2" id="KW-0833">Ubl conjugation pathway</keyword>
<feature type="region of interest" description="Disordered" evidence="3">
    <location>
        <begin position="407"/>
        <end position="484"/>
    </location>
</feature>
<dbReference type="Pfam" id="PF01466">
    <property type="entry name" value="Skp1"/>
    <property type="match status" value="1"/>
</dbReference>
<organism evidence="5 6">
    <name type="scientific">Coccomyxa subellipsoidea (strain C-169)</name>
    <name type="common">Green microalga</name>
    <dbReference type="NCBI Taxonomy" id="574566"/>
    <lineage>
        <taxon>Eukaryota</taxon>
        <taxon>Viridiplantae</taxon>
        <taxon>Chlorophyta</taxon>
        <taxon>core chlorophytes</taxon>
        <taxon>Trebouxiophyceae</taxon>
        <taxon>Trebouxiophyceae incertae sedis</taxon>
        <taxon>Coccomyxaceae</taxon>
        <taxon>Coccomyxa</taxon>
        <taxon>Coccomyxa subellipsoidea</taxon>
    </lineage>
</organism>
<reference evidence="5 6" key="1">
    <citation type="journal article" date="2012" name="Genome Biol.">
        <title>The genome of the polar eukaryotic microalga coccomyxa subellipsoidea reveals traits of cold adaptation.</title>
        <authorList>
            <person name="Blanc G."/>
            <person name="Agarkova I."/>
            <person name="Grimwood J."/>
            <person name="Kuo A."/>
            <person name="Brueggeman A."/>
            <person name="Dunigan D."/>
            <person name="Gurnon J."/>
            <person name="Ladunga I."/>
            <person name="Lindquist E."/>
            <person name="Lucas S."/>
            <person name="Pangilinan J."/>
            <person name="Proschold T."/>
            <person name="Salamov A."/>
            <person name="Schmutz J."/>
            <person name="Weeks D."/>
            <person name="Yamada T."/>
            <person name="Claverie J.M."/>
            <person name="Grigoriev I."/>
            <person name="Van Etten J."/>
            <person name="Lomsadze A."/>
            <person name="Borodovsky M."/>
        </authorList>
    </citation>
    <scope>NUCLEOTIDE SEQUENCE [LARGE SCALE GENOMIC DNA]</scope>
    <source>
        <strain evidence="5 6">C-169</strain>
    </source>
</reference>
<dbReference type="SMART" id="SM00512">
    <property type="entry name" value="Skp1"/>
    <property type="match status" value="1"/>
</dbReference>
<dbReference type="GeneID" id="17037241"/>
<feature type="compositionally biased region" description="Low complexity" evidence="3">
    <location>
        <begin position="466"/>
        <end position="478"/>
    </location>
</feature>
<dbReference type="Gene3D" id="3.30.710.10">
    <property type="entry name" value="Potassium Channel Kv1.1, Chain A"/>
    <property type="match status" value="1"/>
</dbReference>
<dbReference type="PANTHER" id="PTHR11165">
    <property type="entry name" value="SKP1"/>
    <property type="match status" value="1"/>
</dbReference>
<feature type="region of interest" description="Disordered" evidence="3">
    <location>
        <begin position="192"/>
        <end position="223"/>
    </location>
</feature>
<dbReference type="KEGG" id="csl:COCSUDRAFT_44659"/>
<dbReference type="InterPro" id="IPR001232">
    <property type="entry name" value="SKP1-like"/>
</dbReference>
<feature type="domain" description="SKP1 component dimerisation" evidence="4">
    <location>
        <begin position="129"/>
        <end position="166"/>
    </location>
</feature>
<protein>
    <recommendedName>
        <fullName evidence="4">SKP1 component dimerisation domain-containing protein</fullName>
    </recommendedName>
</protein>
<comment type="caution">
    <text evidence="5">The sequence shown here is derived from an EMBL/GenBank/DDBJ whole genome shotgun (WGS) entry which is preliminary data.</text>
</comment>
<feature type="compositionally biased region" description="Acidic residues" evidence="3">
    <location>
        <begin position="353"/>
        <end position="373"/>
    </location>
</feature>
<feature type="compositionally biased region" description="Low complexity" evidence="3">
    <location>
        <begin position="293"/>
        <end position="311"/>
    </location>
</feature>
<evidence type="ECO:0000256" key="3">
    <source>
        <dbReference type="SAM" id="MobiDB-lite"/>
    </source>
</evidence>
<dbReference type="GO" id="GO:0006511">
    <property type="term" value="P:ubiquitin-dependent protein catabolic process"/>
    <property type="evidence" value="ECO:0007669"/>
    <property type="project" value="InterPro"/>
</dbReference>
<evidence type="ECO:0000313" key="5">
    <source>
        <dbReference type="EMBL" id="EIE19301.1"/>
    </source>
</evidence>
<comment type="similarity">
    <text evidence="1">Belongs to the SKP1 family.</text>
</comment>
<dbReference type="STRING" id="574566.I0YLN2"/>
<accession>I0YLN2</accession>
<feature type="region of interest" description="Disordered" evidence="3">
    <location>
        <begin position="514"/>
        <end position="534"/>
    </location>
</feature>
<evidence type="ECO:0000313" key="6">
    <source>
        <dbReference type="Proteomes" id="UP000007264"/>
    </source>
</evidence>
<dbReference type="InterPro" id="IPR016072">
    <property type="entry name" value="Skp1_comp_dimer"/>
</dbReference>
<feature type="region of interest" description="Disordered" evidence="3">
    <location>
        <begin position="236"/>
        <end position="385"/>
    </location>
</feature>
<dbReference type="eggNOG" id="KOG1724">
    <property type="taxonomic scope" value="Eukaryota"/>
</dbReference>
<gene>
    <name evidence="5" type="ORF">COCSUDRAFT_44659</name>
</gene>
<proteinExistence type="inferred from homology"/>
<dbReference type="InterPro" id="IPR011333">
    <property type="entry name" value="SKP1/BTB/POZ_sf"/>
</dbReference>
<evidence type="ECO:0000256" key="2">
    <source>
        <dbReference type="ARBA" id="ARBA00022786"/>
    </source>
</evidence>
<dbReference type="GO" id="GO:0009867">
    <property type="term" value="P:jasmonic acid mediated signaling pathway"/>
    <property type="evidence" value="ECO:0007669"/>
    <property type="project" value="UniProtKB-ARBA"/>
</dbReference>
<dbReference type="InterPro" id="IPR036296">
    <property type="entry name" value="SKP1-like_dim_sf"/>
</dbReference>
<feature type="compositionally biased region" description="Polar residues" evidence="3">
    <location>
        <begin position="313"/>
        <end position="326"/>
    </location>
</feature>
<dbReference type="SUPFAM" id="SSF81382">
    <property type="entry name" value="Skp1 dimerisation domain-like"/>
    <property type="match status" value="1"/>
</dbReference>
<name>I0YLN2_COCSC</name>
<dbReference type="InterPro" id="IPR016897">
    <property type="entry name" value="SKP1"/>
</dbReference>
<sequence>MALAPPEPSHAIQEQNLKAALEASSIFVETLESDGGVAIEEIEREVAFLSPYIQREVLHHGRGFTTESPIALPSKVTPEVLQLLLQYCRFHRASGRSDKERKMFDEKFVRLDTRRLCELTSAADALDMKPLVDLTSRALARLIEGKTPEQIRAQFQLPDDLTEEEKLEPVRNFGDDPKIRLLNRLYEKKRKELQRRREEEEKLKGGNPSLALEGPPAAAPQPDVRSLDDLLSFIDGAGGSAGKGAKKKRGKGAKKQPVAAAATNGHQETTGNDTGEQSPSESGQNEATTAGSKPAQKPADAAQKAQEQPDAVPSNSAISGANGDSNAESKDGGEGSGLQKHWSGESAGGISCEEGEDEEEGTLDDIDEDDDGDGSSWQGPRDELMMHSASFGPILGPITTLTSLANFKARSLPTPRAAADSPDDSPPQPPTGSAQSRAPAAPANVAAATNGGHEISKSNENSGKDAAAQQSSQKQSAATLAWRDPSDVAAAQRAMLAFMEQCGLSRHLHLVPTEQLPDQERAGEIPAAASRRKEGSVIEEVLLSNGSLLQLSLKSSASRNSR</sequence>
<feature type="compositionally biased region" description="Polar residues" evidence="3">
    <location>
        <begin position="264"/>
        <end position="291"/>
    </location>
</feature>
<feature type="compositionally biased region" description="Basic and acidic residues" evidence="3">
    <location>
        <begin position="192"/>
        <end position="204"/>
    </location>
</feature>
<dbReference type="Proteomes" id="UP000007264">
    <property type="component" value="Unassembled WGS sequence"/>
</dbReference>
<feature type="compositionally biased region" description="Basic residues" evidence="3">
    <location>
        <begin position="244"/>
        <end position="254"/>
    </location>
</feature>
<keyword evidence="6" id="KW-1185">Reference proteome</keyword>
<dbReference type="OrthoDB" id="2342932at2759"/>
<dbReference type="AlphaFoldDB" id="I0YLN2"/>
<dbReference type="RefSeq" id="XP_005643845.1">
    <property type="nucleotide sequence ID" value="XM_005643788.1"/>
</dbReference>
<feature type="compositionally biased region" description="Low complexity" evidence="3">
    <location>
        <begin position="438"/>
        <end position="448"/>
    </location>
</feature>